<dbReference type="PRINTS" id="PR00368">
    <property type="entry name" value="FADPNR"/>
</dbReference>
<dbReference type="EMBL" id="CP015519">
    <property type="protein sequence ID" value="APG27436.1"/>
    <property type="molecule type" value="Genomic_DNA"/>
</dbReference>
<evidence type="ECO:0000256" key="6">
    <source>
        <dbReference type="ARBA" id="ARBA00022630"/>
    </source>
</evidence>
<evidence type="ECO:0000256" key="2">
    <source>
        <dbReference type="ARBA" id="ARBA00007532"/>
    </source>
</evidence>
<dbReference type="InterPro" id="IPR004099">
    <property type="entry name" value="Pyr_nucl-diS_OxRdtase_dimer"/>
</dbReference>
<dbReference type="SUPFAM" id="SSF55424">
    <property type="entry name" value="FAD/NAD-linked reductases, dimerisation (C-terminal) domain"/>
    <property type="match status" value="1"/>
</dbReference>
<comment type="miscellaneous">
    <text evidence="16">The active site is a redox-active disulfide bond.</text>
</comment>
<evidence type="ECO:0000256" key="11">
    <source>
        <dbReference type="ARBA" id="ARBA00023284"/>
    </source>
</evidence>
<keyword evidence="14" id="KW-0547">Nucleotide-binding</keyword>
<dbReference type="InterPro" id="IPR050151">
    <property type="entry name" value="Class-I_Pyr_Nuc-Dis_Oxidored"/>
</dbReference>
<reference evidence="19 20" key="1">
    <citation type="journal article" date="2017" name="Genome Announc.">
        <title>Complete Genome Sequences of Two Acetylene-Fermenting Pelobacter acetylenicus Strains.</title>
        <authorList>
            <person name="Sutton J.M."/>
            <person name="Baesman S.M."/>
            <person name="Fierst J.L."/>
            <person name="Poret-Peterson A.T."/>
            <person name="Oremland R.S."/>
            <person name="Dunlap D.S."/>
            <person name="Akob D.M."/>
        </authorList>
    </citation>
    <scope>NUCLEOTIDE SEQUENCE [LARGE SCALE GENOMIC DNA]</scope>
    <source>
        <strain evidence="19 20">SFB93</strain>
    </source>
</reference>
<dbReference type="InterPro" id="IPR036188">
    <property type="entry name" value="FAD/NAD-bd_sf"/>
</dbReference>
<keyword evidence="7 14" id="KW-0274">FAD</keyword>
<gene>
    <name evidence="19" type="ORF">A7E78_06010</name>
</gene>
<evidence type="ECO:0000256" key="8">
    <source>
        <dbReference type="ARBA" id="ARBA00023002"/>
    </source>
</evidence>
<dbReference type="InterPro" id="IPR023753">
    <property type="entry name" value="FAD/NAD-binding_dom"/>
</dbReference>
<dbReference type="OrthoDB" id="9786429at2"/>
<keyword evidence="9 14" id="KW-0520">NAD</keyword>
<feature type="binding site" evidence="14">
    <location>
        <begin position="178"/>
        <end position="185"/>
    </location>
    <ligand>
        <name>NAD(+)</name>
        <dbReference type="ChEBI" id="CHEBI:57540"/>
    </ligand>
</feature>
<keyword evidence="11 16" id="KW-0676">Redox-active center</keyword>
<feature type="domain" description="Pyridine nucleotide-disulphide oxidoreductase dimerisation" evidence="17">
    <location>
        <begin position="339"/>
        <end position="448"/>
    </location>
</feature>
<protein>
    <recommendedName>
        <fullName evidence="4 16">Dihydrolipoyl dehydrogenase</fullName>
        <ecNumber evidence="3 16">1.8.1.4</ecNumber>
    </recommendedName>
</protein>
<evidence type="ECO:0000256" key="10">
    <source>
        <dbReference type="ARBA" id="ARBA00023157"/>
    </source>
</evidence>
<comment type="similarity">
    <text evidence="2 16">Belongs to the class-I pyridine nucleotide-disulfide oxidoreductase family.</text>
</comment>
<dbReference type="STRING" id="1842532.A7E78_06010"/>
<accession>A0A1L3GNB2</accession>
<sequence length="464" mass="48488">MTEYDLAVIGGGPGGYTAAVRAAQQGMQVCLIEADRLGGTCLHRGCIPTKTWHSTARLLSQIDQAAAHGIKLGSLSFDFGAAAKRKDTVVDQLHGGLRQLMKSYDIEVFRGQARIEQPGRIAFRRPGLTGRLQARHIVLATGARPVRPAVWSVDGKNILTSDEILGIQGLPSSLLVIGGGYIGCELAAIFAAFGSRVTLVEQQPDLLGNSDREAVALLTKALHAQGVNIHVGTAIDQLTVVDGRVEAQLAGKGTSQVDKALVAVGRVPNSDGLGLEELGVELAAGAVVVDEGMRTSVENVFAIGDLTGGPQLAHVAAYQAGVAVANALGGNEQVDYNVVPSTVFTLPELSQVGLTEEACRARQLAVDIGRFSYRSSGKALADGHAEGFVKLLADKSDGRLLGATVVGEQASNLVAEIALALGHGLTAADVGRLIHAHPTLAEMVKEAAEDVNHLAIHRPPARRE</sequence>
<evidence type="ECO:0000256" key="5">
    <source>
        <dbReference type="ARBA" id="ARBA00022490"/>
    </source>
</evidence>
<dbReference type="PIRSF" id="PIRSF000350">
    <property type="entry name" value="Mercury_reductase_MerA"/>
    <property type="match status" value="1"/>
</dbReference>
<feature type="binding site" evidence="14">
    <location>
        <position position="50"/>
    </location>
    <ligand>
        <name>FAD</name>
        <dbReference type="ChEBI" id="CHEBI:57692"/>
    </ligand>
</feature>
<evidence type="ECO:0000256" key="16">
    <source>
        <dbReference type="RuleBase" id="RU003692"/>
    </source>
</evidence>
<comment type="catalytic activity">
    <reaction evidence="12 16">
        <text>N(6)-[(R)-dihydrolipoyl]-L-lysyl-[protein] + NAD(+) = N(6)-[(R)-lipoyl]-L-lysyl-[protein] + NADH + H(+)</text>
        <dbReference type="Rhea" id="RHEA:15045"/>
        <dbReference type="Rhea" id="RHEA-COMP:10474"/>
        <dbReference type="Rhea" id="RHEA-COMP:10475"/>
        <dbReference type="ChEBI" id="CHEBI:15378"/>
        <dbReference type="ChEBI" id="CHEBI:57540"/>
        <dbReference type="ChEBI" id="CHEBI:57945"/>
        <dbReference type="ChEBI" id="CHEBI:83099"/>
        <dbReference type="ChEBI" id="CHEBI:83100"/>
        <dbReference type="EC" id="1.8.1.4"/>
    </reaction>
</comment>
<evidence type="ECO:0000259" key="18">
    <source>
        <dbReference type="Pfam" id="PF07992"/>
    </source>
</evidence>
<comment type="subcellular location">
    <subcellularLocation>
        <location evidence="1">Cytoplasm</location>
    </subcellularLocation>
</comment>
<dbReference type="GO" id="GO:0004148">
    <property type="term" value="F:dihydrolipoyl dehydrogenase (NADH) activity"/>
    <property type="evidence" value="ECO:0007669"/>
    <property type="project" value="UniProtKB-EC"/>
</dbReference>
<dbReference type="PANTHER" id="PTHR22912">
    <property type="entry name" value="DISULFIDE OXIDOREDUCTASE"/>
    <property type="match status" value="1"/>
</dbReference>
<dbReference type="PROSITE" id="PS00076">
    <property type="entry name" value="PYRIDINE_REDOX_1"/>
    <property type="match status" value="1"/>
</dbReference>
<evidence type="ECO:0000256" key="12">
    <source>
        <dbReference type="ARBA" id="ARBA00049187"/>
    </source>
</evidence>
<dbReference type="Gene3D" id="3.30.390.30">
    <property type="match status" value="1"/>
</dbReference>
<keyword evidence="10" id="KW-1015">Disulfide bond</keyword>
<dbReference type="GO" id="GO:0050660">
    <property type="term" value="F:flavin adenine dinucleotide binding"/>
    <property type="evidence" value="ECO:0007669"/>
    <property type="project" value="InterPro"/>
</dbReference>
<dbReference type="InterPro" id="IPR016156">
    <property type="entry name" value="FAD/NAD-linked_Rdtase_dimer_sf"/>
</dbReference>
<dbReference type="PRINTS" id="PR00411">
    <property type="entry name" value="PNDRDTASEI"/>
</dbReference>
<keyword evidence="20" id="KW-1185">Reference proteome</keyword>
<feature type="active site" description="Proton acceptor" evidence="13">
    <location>
        <position position="437"/>
    </location>
</feature>
<evidence type="ECO:0000256" key="7">
    <source>
        <dbReference type="ARBA" id="ARBA00022827"/>
    </source>
</evidence>
<evidence type="ECO:0000313" key="19">
    <source>
        <dbReference type="EMBL" id="APG27436.1"/>
    </source>
</evidence>
<proteinExistence type="inferred from homology"/>
<evidence type="ECO:0000256" key="15">
    <source>
        <dbReference type="PIRSR" id="PIRSR000350-4"/>
    </source>
</evidence>
<name>A0A1L3GNB2_9BACT</name>
<dbReference type="PANTHER" id="PTHR22912:SF217">
    <property type="entry name" value="DIHYDROLIPOYL DEHYDROGENASE"/>
    <property type="match status" value="1"/>
</dbReference>
<dbReference type="Pfam" id="PF07992">
    <property type="entry name" value="Pyr_redox_2"/>
    <property type="match status" value="1"/>
</dbReference>
<dbReference type="GO" id="GO:0005737">
    <property type="term" value="C:cytoplasm"/>
    <property type="evidence" value="ECO:0007669"/>
    <property type="project" value="UniProtKB-SubCell"/>
</dbReference>
<dbReference type="Proteomes" id="UP000182517">
    <property type="component" value="Chromosome"/>
</dbReference>
<feature type="binding site" evidence="14">
    <location>
        <position position="305"/>
    </location>
    <ligand>
        <name>NAD(+)</name>
        <dbReference type="ChEBI" id="CHEBI:57540"/>
    </ligand>
</feature>
<feature type="binding site" evidence="14">
    <location>
        <position position="265"/>
    </location>
    <ligand>
        <name>NAD(+)</name>
        <dbReference type="ChEBI" id="CHEBI:57540"/>
    </ligand>
</feature>
<dbReference type="InterPro" id="IPR001100">
    <property type="entry name" value="Pyr_nuc-diS_OxRdtase"/>
</dbReference>
<organism evidence="19 20">
    <name type="scientific">Syntrophotalea acetylenivorans</name>
    <dbReference type="NCBI Taxonomy" id="1842532"/>
    <lineage>
        <taxon>Bacteria</taxon>
        <taxon>Pseudomonadati</taxon>
        <taxon>Thermodesulfobacteriota</taxon>
        <taxon>Desulfuromonadia</taxon>
        <taxon>Desulfuromonadales</taxon>
        <taxon>Syntrophotaleaceae</taxon>
        <taxon>Syntrophotalea</taxon>
    </lineage>
</organism>
<keyword evidence="6 16" id="KW-0285">Flavoprotein</keyword>
<dbReference type="FunFam" id="3.30.390.30:FF:000001">
    <property type="entry name" value="Dihydrolipoyl dehydrogenase"/>
    <property type="match status" value="1"/>
</dbReference>
<dbReference type="AlphaFoldDB" id="A0A1L3GNB2"/>
<dbReference type="KEGG" id="pef:A7E78_06010"/>
<dbReference type="NCBIfam" id="TIGR01350">
    <property type="entry name" value="lipoamide_DH"/>
    <property type="match status" value="1"/>
</dbReference>
<feature type="domain" description="FAD/NAD(P)-binding" evidence="18">
    <location>
        <begin position="4"/>
        <end position="320"/>
    </location>
</feature>
<dbReference type="Pfam" id="PF02852">
    <property type="entry name" value="Pyr_redox_dim"/>
    <property type="match status" value="1"/>
</dbReference>
<feature type="disulfide bond" description="Redox-active" evidence="15">
    <location>
        <begin position="41"/>
        <end position="46"/>
    </location>
</feature>
<dbReference type="Gene3D" id="3.50.50.60">
    <property type="entry name" value="FAD/NAD(P)-binding domain"/>
    <property type="match status" value="2"/>
</dbReference>
<comment type="cofactor">
    <cofactor evidence="14 16">
        <name>FAD</name>
        <dbReference type="ChEBI" id="CHEBI:57692"/>
    </cofactor>
    <text evidence="14 16">Binds 1 FAD per subunit.</text>
</comment>
<feature type="binding site" evidence="14">
    <location>
        <position position="201"/>
    </location>
    <ligand>
        <name>NAD(+)</name>
        <dbReference type="ChEBI" id="CHEBI:57540"/>
    </ligand>
</feature>
<dbReference type="InterPro" id="IPR006258">
    <property type="entry name" value="Lipoamide_DH"/>
</dbReference>
<dbReference type="InterPro" id="IPR012999">
    <property type="entry name" value="Pyr_OxRdtase_I_AS"/>
</dbReference>
<evidence type="ECO:0000256" key="14">
    <source>
        <dbReference type="PIRSR" id="PIRSR000350-3"/>
    </source>
</evidence>
<keyword evidence="5" id="KW-0963">Cytoplasm</keyword>
<evidence type="ECO:0000313" key="20">
    <source>
        <dbReference type="Proteomes" id="UP000182517"/>
    </source>
</evidence>
<evidence type="ECO:0000256" key="9">
    <source>
        <dbReference type="ARBA" id="ARBA00023027"/>
    </source>
</evidence>
<dbReference type="RefSeq" id="WP_072283403.1">
    <property type="nucleotide sequence ID" value="NZ_CP015519.1"/>
</dbReference>
<evidence type="ECO:0000256" key="13">
    <source>
        <dbReference type="PIRSR" id="PIRSR000350-2"/>
    </source>
</evidence>
<evidence type="ECO:0000256" key="1">
    <source>
        <dbReference type="ARBA" id="ARBA00004496"/>
    </source>
</evidence>
<dbReference type="SUPFAM" id="SSF51905">
    <property type="entry name" value="FAD/NAD(P)-binding domain"/>
    <property type="match status" value="1"/>
</dbReference>
<evidence type="ECO:0000256" key="3">
    <source>
        <dbReference type="ARBA" id="ARBA00012608"/>
    </source>
</evidence>
<dbReference type="GO" id="GO:0006103">
    <property type="term" value="P:2-oxoglutarate metabolic process"/>
    <property type="evidence" value="ECO:0007669"/>
    <property type="project" value="TreeGrafter"/>
</dbReference>
<evidence type="ECO:0000259" key="17">
    <source>
        <dbReference type="Pfam" id="PF02852"/>
    </source>
</evidence>
<dbReference type="EC" id="1.8.1.4" evidence="3 16"/>
<evidence type="ECO:0000256" key="4">
    <source>
        <dbReference type="ARBA" id="ARBA00016961"/>
    </source>
</evidence>
<keyword evidence="8 16" id="KW-0560">Oxidoreductase</keyword>